<feature type="region of interest" description="Disordered" evidence="1">
    <location>
        <begin position="1"/>
        <end position="46"/>
    </location>
</feature>
<proteinExistence type="predicted"/>
<feature type="region of interest" description="Disordered" evidence="1">
    <location>
        <begin position="286"/>
        <end position="352"/>
    </location>
</feature>
<feature type="compositionally biased region" description="Polar residues" evidence="1">
    <location>
        <begin position="119"/>
        <end position="129"/>
    </location>
</feature>
<dbReference type="AlphaFoldDB" id="A0A9P9IXA0"/>
<feature type="region of interest" description="Disordered" evidence="1">
    <location>
        <begin position="237"/>
        <end position="267"/>
    </location>
</feature>
<comment type="caution">
    <text evidence="2">The sequence shown here is derived from an EMBL/GenBank/DDBJ whole genome shotgun (WGS) entry which is preliminary data.</text>
</comment>
<dbReference type="Proteomes" id="UP000738349">
    <property type="component" value="Unassembled WGS sequence"/>
</dbReference>
<feature type="compositionally biased region" description="Basic and acidic residues" evidence="1">
    <location>
        <begin position="607"/>
        <end position="616"/>
    </location>
</feature>
<dbReference type="OrthoDB" id="5104157at2759"/>
<feature type="compositionally biased region" description="Basic and acidic residues" evidence="1">
    <location>
        <begin position="409"/>
        <end position="436"/>
    </location>
</feature>
<keyword evidence="3" id="KW-1185">Reference proteome</keyword>
<feature type="compositionally biased region" description="Acidic residues" evidence="1">
    <location>
        <begin position="340"/>
        <end position="349"/>
    </location>
</feature>
<name>A0A9P9IXA0_9HYPO</name>
<protein>
    <submittedName>
        <fullName evidence="2">Uncharacterized protein</fullName>
    </submittedName>
</protein>
<accession>A0A9P9IXA0</accession>
<organism evidence="2 3">
    <name type="scientific">Dactylonectria macrodidyma</name>
    <dbReference type="NCBI Taxonomy" id="307937"/>
    <lineage>
        <taxon>Eukaryota</taxon>
        <taxon>Fungi</taxon>
        <taxon>Dikarya</taxon>
        <taxon>Ascomycota</taxon>
        <taxon>Pezizomycotina</taxon>
        <taxon>Sordariomycetes</taxon>
        <taxon>Hypocreomycetidae</taxon>
        <taxon>Hypocreales</taxon>
        <taxon>Nectriaceae</taxon>
        <taxon>Dactylonectria</taxon>
    </lineage>
</organism>
<feature type="region of interest" description="Disordered" evidence="1">
    <location>
        <begin position="73"/>
        <end position="102"/>
    </location>
</feature>
<evidence type="ECO:0000313" key="3">
    <source>
        <dbReference type="Proteomes" id="UP000738349"/>
    </source>
</evidence>
<evidence type="ECO:0000313" key="2">
    <source>
        <dbReference type="EMBL" id="KAH7134014.1"/>
    </source>
</evidence>
<feature type="compositionally biased region" description="Polar residues" evidence="1">
    <location>
        <begin position="294"/>
        <end position="310"/>
    </location>
</feature>
<feature type="compositionally biased region" description="Basic and acidic residues" evidence="1">
    <location>
        <begin position="164"/>
        <end position="175"/>
    </location>
</feature>
<gene>
    <name evidence="2" type="ORF">EDB81DRAFT_89478</name>
</gene>
<feature type="compositionally biased region" description="Acidic residues" evidence="1">
    <location>
        <begin position="91"/>
        <end position="102"/>
    </location>
</feature>
<feature type="region of interest" description="Disordered" evidence="1">
    <location>
        <begin position="119"/>
        <end position="193"/>
    </location>
</feature>
<feature type="compositionally biased region" description="Basic and acidic residues" evidence="1">
    <location>
        <begin position="13"/>
        <end position="22"/>
    </location>
</feature>
<sequence>MVPPSSPSDDFVSLDRYDDRPAPCKLPHKPVSSPVEEEFPPLFNSSSKMDVAMQDVSESESEDDVVTFVKREKSPGLRDAKTVPPFKSFCNEEDLGQDASDYEEDNAKVKLEYQSNIAWSPPVSYNGSDDGSDEGVNIKSSPPPSHQPLASIRSFNSPYGSWDGPRHREDSHFELSDELGTEESVPMPALRPLPSSGSISLVGLKSILKAPKTWPRHSVKGISTSSISVSHMDEHAISSPTERIQHTKRQAKSIRASASKKKASKKKFGNALKKLALTALTASVKKTKHWSPRLSKTTRSPGRRQNSQGIQARIESKGCADQKNNQTLSNPVPHVISSDESGDTDDESIDTPSRIRIKFEPGSSDPLEQKNSVALAISSDELDETDDDHYSIDTPSRIRIKSEPGASDPLEHTKRAEVETTKSFNRPREQRERTPPKKWALDARNFNPIIIRDGVSEHAIKPTIARLEQKIAAGKGFNNRGRRKYKWDTDWSLPVIRSDAASRAMEAELLYRGIKTDKQYGNFWYNLMMRYSHLAGSSVPLFTMKKQSLNDFIKESMENRRDLAPKSKNRDMKPPMKLEGVEALKLWGAGETDDEDSSSGSENQDDLVAKMHEVTKNRRLRSGVGTSLGR</sequence>
<feature type="region of interest" description="Disordered" evidence="1">
    <location>
        <begin position="589"/>
        <end position="630"/>
    </location>
</feature>
<dbReference type="EMBL" id="JAGMUV010000014">
    <property type="protein sequence ID" value="KAH7134014.1"/>
    <property type="molecule type" value="Genomic_DNA"/>
</dbReference>
<feature type="region of interest" description="Disordered" evidence="1">
    <location>
        <begin position="377"/>
        <end position="436"/>
    </location>
</feature>
<feature type="compositionally biased region" description="Basic residues" evidence="1">
    <location>
        <begin position="246"/>
        <end position="267"/>
    </location>
</feature>
<reference evidence="2" key="1">
    <citation type="journal article" date="2021" name="Nat. Commun.">
        <title>Genetic determinants of endophytism in the Arabidopsis root mycobiome.</title>
        <authorList>
            <person name="Mesny F."/>
            <person name="Miyauchi S."/>
            <person name="Thiergart T."/>
            <person name="Pickel B."/>
            <person name="Atanasova L."/>
            <person name="Karlsson M."/>
            <person name="Huettel B."/>
            <person name="Barry K.W."/>
            <person name="Haridas S."/>
            <person name="Chen C."/>
            <person name="Bauer D."/>
            <person name="Andreopoulos W."/>
            <person name="Pangilinan J."/>
            <person name="LaButti K."/>
            <person name="Riley R."/>
            <person name="Lipzen A."/>
            <person name="Clum A."/>
            <person name="Drula E."/>
            <person name="Henrissat B."/>
            <person name="Kohler A."/>
            <person name="Grigoriev I.V."/>
            <person name="Martin F.M."/>
            <person name="Hacquard S."/>
        </authorList>
    </citation>
    <scope>NUCLEOTIDE SEQUENCE</scope>
    <source>
        <strain evidence="2">MPI-CAGE-AT-0147</strain>
    </source>
</reference>
<evidence type="ECO:0000256" key="1">
    <source>
        <dbReference type="SAM" id="MobiDB-lite"/>
    </source>
</evidence>